<accession>A0AA86U2H4</accession>
<keyword evidence="1" id="KW-1133">Transmembrane helix</keyword>
<organism evidence="2">
    <name type="scientific">Hexamita inflata</name>
    <dbReference type="NCBI Taxonomy" id="28002"/>
    <lineage>
        <taxon>Eukaryota</taxon>
        <taxon>Metamonada</taxon>
        <taxon>Diplomonadida</taxon>
        <taxon>Hexamitidae</taxon>
        <taxon>Hexamitinae</taxon>
        <taxon>Hexamita</taxon>
    </lineage>
</organism>
<protein>
    <submittedName>
        <fullName evidence="3">Hypothetical_protein</fullName>
    </submittedName>
</protein>
<dbReference type="EMBL" id="CATOUU010000646">
    <property type="protein sequence ID" value="CAI9937406.1"/>
    <property type="molecule type" value="Genomic_DNA"/>
</dbReference>
<gene>
    <name evidence="2" type="ORF">HINF_LOCUS25051</name>
    <name evidence="3" type="ORF">HINF_LOCUS33697</name>
</gene>
<keyword evidence="1" id="KW-0812">Transmembrane</keyword>
<proteinExistence type="predicted"/>
<evidence type="ECO:0000313" key="3">
    <source>
        <dbReference type="EMBL" id="CAL6030820.1"/>
    </source>
</evidence>
<feature type="transmembrane region" description="Helical" evidence="1">
    <location>
        <begin position="12"/>
        <end position="28"/>
    </location>
</feature>
<name>A0AA86U2H4_9EUKA</name>
<dbReference type="AlphaFoldDB" id="A0AA86U2H4"/>
<evidence type="ECO:0000313" key="2">
    <source>
        <dbReference type="EMBL" id="CAI9937406.1"/>
    </source>
</evidence>
<reference evidence="3 4" key="2">
    <citation type="submission" date="2024-07" db="EMBL/GenBank/DDBJ databases">
        <authorList>
            <person name="Akdeniz Z."/>
        </authorList>
    </citation>
    <scope>NUCLEOTIDE SEQUENCE [LARGE SCALE GENOMIC DNA]</scope>
</reference>
<reference evidence="2" key="1">
    <citation type="submission" date="2023-06" db="EMBL/GenBank/DDBJ databases">
        <authorList>
            <person name="Kurt Z."/>
        </authorList>
    </citation>
    <scope>NUCLEOTIDE SEQUENCE</scope>
</reference>
<dbReference type="Proteomes" id="UP001642409">
    <property type="component" value="Unassembled WGS sequence"/>
</dbReference>
<evidence type="ECO:0000256" key="1">
    <source>
        <dbReference type="SAM" id="Phobius"/>
    </source>
</evidence>
<evidence type="ECO:0000313" key="4">
    <source>
        <dbReference type="Proteomes" id="UP001642409"/>
    </source>
</evidence>
<dbReference type="EMBL" id="CAXDID020000118">
    <property type="protein sequence ID" value="CAL6030820.1"/>
    <property type="molecule type" value="Genomic_DNA"/>
</dbReference>
<sequence length="302" mass="35703">MSINSYNYKTHSLMLQVFILDFCIIVLTKRQIFILNRQDIITSQLFSIILFTRQTSSQNLRQLFRANGVCFRDIFVDNSFWFKSQPIYLFQVVQIGQVVQITEKSAVIISLFKITGIYRIQYHVNNQWRLNRSTRSQLPLDRARLSPKKSYMQKLERFSCTRSRKQNITSKYITSIRLLRNQYCATSAQTIQKCYLYCCSELIQQLFFDHMGRQVFSTLAKYTLHHIAEVMHDDALGAIFKIINRTELLNLIQYQCSDIILRIKQLLNDDCRSEVSNLSLCQGYEPFSEGTHQQFKWISEKF</sequence>
<keyword evidence="4" id="KW-1185">Reference proteome</keyword>
<keyword evidence="1" id="KW-0472">Membrane</keyword>
<comment type="caution">
    <text evidence="2">The sequence shown here is derived from an EMBL/GenBank/DDBJ whole genome shotgun (WGS) entry which is preliminary data.</text>
</comment>